<dbReference type="CDD" id="cd07984">
    <property type="entry name" value="LPLAT_LABLAT-like"/>
    <property type="match status" value="1"/>
</dbReference>
<accession>X0W1B8</accession>
<dbReference type="AlphaFoldDB" id="X0W1B8"/>
<dbReference type="PANTHER" id="PTHR30606:SF9">
    <property type="entry name" value="LIPID A BIOSYNTHESIS LAUROYLTRANSFERASE"/>
    <property type="match status" value="1"/>
</dbReference>
<evidence type="ECO:0000256" key="4">
    <source>
        <dbReference type="ARBA" id="ARBA00022679"/>
    </source>
</evidence>
<feature type="non-terminal residue" evidence="7">
    <location>
        <position position="1"/>
    </location>
</feature>
<dbReference type="GO" id="GO:0016746">
    <property type="term" value="F:acyltransferase activity"/>
    <property type="evidence" value="ECO:0007669"/>
    <property type="project" value="UniProtKB-KW"/>
</dbReference>
<dbReference type="GO" id="GO:1901137">
    <property type="term" value="P:carbohydrate derivative biosynthetic process"/>
    <property type="evidence" value="ECO:0007669"/>
    <property type="project" value="UniProtKB-ARBA"/>
</dbReference>
<keyword evidence="6" id="KW-0012">Acyltransferase</keyword>
<evidence type="ECO:0000256" key="5">
    <source>
        <dbReference type="ARBA" id="ARBA00023136"/>
    </source>
</evidence>
<dbReference type="EMBL" id="BARS01033314">
    <property type="protein sequence ID" value="GAG24574.1"/>
    <property type="molecule type" value="Genomic_DNA"/>
</dbReference>
<dbReference type="GO" id="GO:0005886">
    <property type="term" value="C:plasma membrane"/>
    <property type="evidence" value="ECO:0007669"/>
    <property type="project" value="UniProtKB-SubCell"/>
</dbReference>
<comment type="caution">
    <text evidence="7">The sequence shown here is derived from an EMBL/GenBank/DDBJ whole genome shotgun (WGS) entry which is preliminary data.</text>
</comment>
<organism evidence="7">
    <name type="scientific">marine sediment metagenome</name>
    <dbReference type="NCBI Taxonomy" id="412755"/>
    <lineage>
        <taxon>unclassified sequences</taxon>
        <taxon>metagenomes</taxon>
        <taxon>ecological metagenomes</taxon>
    </lineage>
</organism>
<keyword evidence="3" id="KW-0997">Cell inner membrane</keyword>
<keyword evidence="2" id="KW-1003">Cell membrane</keyword>
<evidence type="ECO:0000256" key="6">
    <source>
        <dbReference type="ARBA" id="ARBA00023315"/>
    </source>
</evidence>
<keyword evidence="4" id="KW-0808">Transferase</keyword>
<reference evidence="7" key="1">
    <citation type="journal article" date="2014" name="Front. Microbiol.">
        <title>High frequency of phylogenetically diverse reductive dehalogenase-homologous genes in deep subseafloor sedimentary metagenomes.</title>
        <authorList>
            <person name="Kawai M."/>
            <person name="Futagami T."/>
            <person name="Toyoda A."/>
            <person name="Takaki Y."/>
            <person name="Nishi S."/>
            <person name="Hori S."/>
            <person name="Arai W."/>
            <person name="Tsubouchi T."/>
            <person name="Morono Y."/>
            <person name="Uchiyama I."/>
            <person name="Ito T."/>
            <person name="Fujiyama A."/>
            <person name="Inagaki F."/>
            <person name="Takami H."/>
        </authorList>
    </citation>
    <scope>NUCLEOTIDE SEQUENCE</scope>
    <source>
        <strain evidence="7">Expedition CK06-06</strain>
    </source>
</reference>
<dbReference type="PANTHER" id="PTHR30606">
    <property type="entry name" value="LIPID A BIOSYNTHESIS LAUROYL ACYLTRANSFERASE"/>
    <property type="match status" value="1"/>
</dbReference>
<evidence type="ECO:0000256" key="1">
    <source>
        <dbReference type="ARBA" id="ARBA00004533"/>
    </source>
</evidence>
<dbReference type="GO" id="GO:0008610">
    <property type="term" value="P:lipid biosynthetic process"/>
    <property type="evidence" value="ECO:0007669"/>
    <property type="project" value="UniProtKB-ARBA"/>
</dbReference>
<gene>
    <name evidence="7" type="ORF">S01H1_51620</name>
</gene>
<sequence>GLPAILFTGHLANFELLPIAAAKFGLQIKSLFRAPNNKYVAARIAAARKDVSENLIASREGASFQLMSALERGDHIGILVDQKFRRGINVPFFGHDAPSNPLLAKLARRYDCPVHGARAVRLPNGRFRLEITEELVLPRTEDGDIDIRGTTELVNKVVEGWVREYPEQWLWIHRRWG</sequence>
<dbReference type="Pfam" id="PF03279">
    <property type="entry name" value="Lip_A_acyltrans"/>
    <property type="match status" value="1"/>
</dbReference>
<comment type="subcellular location">
    <subcellularLocation>
        <location evidence="1">Cell inner membrane</location>
    </subcellularLocation>
</comment>
<evidence type="ECO:0000256" key="3">
    <source>
        <dbReference type="ARBA" id="ARBA00022519"/>
    </source>
</evidence>
<dbReference type="NCBIfam" id="NF005120">
    <property type="entry name" value="PRK06553.1"/>
    <property type="match status" value="1"/>
</dbReference>
<proteinExistence type="predicted"/>
<dbReference type="InterPro" id="IPR004960">
    <property type="entry name" value="LipA_acyltrans"/>
</dbReference>
<name>X0W1B8_9ZZZZ</name>
<evidence type="ECO:0000313" key="7">
    <source>
        <dbReference type="EMBL" id="GAG24574.1"/>
    </source>
</evidence>
<evidence type="ECO:0008006" key="8">
    <source>
        <dbReference type="Google" id="ProtNLM"/>
    </source>
</evidence>
<evidence type="ECO:0000256" key="2">
    <source>
        <dbReference type="ARBA" id="ARBA00022475"/>
    </source>
</evidence>
<keyword evidence="5" id="KW-0472">Membrane</keyword>
<protein>
    <recommendedName>
        <fullName evidence="8">Lipid A biosynthesis lauroyl acyltransferase</fullName>
    </recommendedName>
</protein>